<dbReference type="Gene3D" id="2.50.20.20">
    <property type="match status" value="1"/>
</dbReference>
<organism evidence="1 2">
    <name type="scientific">Nonomuraea rubra</name>
    <dbReference type="NCBI Taxonomy" id="46180"/>
    <lineage>
        <taxon>Bacteria</taxon>
        <taxon>Bacillati</taxon>
        <taxon>Actinomycetota</taxon>
        <taxon>Actinomycetes</taxon>
        <taxon>Streptosporangiales</taxon>
        <taxon>Streptosporangiaceae</taxon>
        <taxon>Nonomuraea</taxon>
    </lineage>
</organism>
<gene>
    <name evidence="1" type="ORF">HD593_009890</name>
</gene>
<dbReference type="EMBL" id="JACHMI010000001">
    <property type="protein sequence ID" value="MBB6555095.1"/>
    <property type="molecule type" value="Genomic_DNA"/>
</dbReference>
<keyword evidence="2" id="KW-1185">Reference proteome</keyword>
<evidence type="ECO:0000313" key="2">
    <source>
        <dbReference type="Proteomes" id="UP000565579"/>
    </source>
</evidence>
<proteinExistence type="predicted"/>
<reference evidence="1 2" key="1">
    <citation type="submission" date="2020-08" db="EMBL/GenBank/DDBJ databases">
        <title>Sequencing the genomes of 1000 actinobacteria strains.</title>
        <authorList>
            <person name="Klenk H.-P."/>
        </authorList>
    </citation>
    <scope>NUCLEOTIDE SEQUENCE [LARGE SCALE GENOMIC DNA]</scope>
    <source>
        <strain evidence="1 2">DSM 43768</strain>
    </source>
</reference>
<dbReference type="RefSeq" id="WP_185109737.1">
    <property type="nucleotide sequence ID" value="NZ_BAAAXY010000305.1"/>
</dbReference>
<accession>A0A7X0P4H2</accession>
<name>A0A7X0P4H2_9ACTN</name>
<comment type="caution">
    <text evidence="1">The sequence shown here is derived from an EMBL/GenBank/DDBJ whole genome shotgun (WGS) entry which is preliminary data.</text>
</comment>
<dbReference type="SUPFAM" id="SSF89392">
    <property type="entry name" value="Prokaryotic lipoproteins and lipoprotein localization factors"/>
    <property type="match status" value="1"/>
</dbReference>
<protein>
    <submittedName>
        <fullName evidence="1">Uncharacterized protein</fullName>
    </submittedName>
</protein>
<dbReference type="AlphaFoldDB" id="A0A7X0P4H2"/>
<dbReference type="InterPro" id="IPR029046">
    <property type="entry name" value="LolA/LolB/LppX"/>
</dbReference>
<evidence type="ECO:0000313" key="1">
    <source>
        <dbReference type="EMBL" id="MBB6555095.1"/>
    </source>
</evidence>
<sequence length="95" mass="10746">MKTTLHSGTVTVTKLSERQAGISFDTEEKGVHGGPITWKLWVGPDDLPRRFHAIMRFTHPEGGDTYTMTMNIIYRDWGKPVKITAPPKHLITDDL</sequence>
<dbReference type="Proteomes" id="UP000565579">
    <property type="component" value="Unassembled WGS sequence"/>
</dbReference>